<feature type="region of interest" description="Disordered" evidence="1">
    <location>
        <begin position="152"/>
        <end position="180"/>
    </location>
</feature>
<gene>
    <name evidence="3" type="ORF">ALECFALPRED_008148</name>
</gene>
<dbReference type="EMBL" id="CAJPDR010000552">
    <property type="protein sequence ID" value="CAF9939483.1"/>
    <property type="molecule type" value="Genomic_DNA"/>
</dbReference>
<dbReference type="Proteomes" id="UP000664203">
    <property type="component" value="Unassembled WGS sequence"/>
</dbReference>
<evidence type="ECO:0000313" key="3">
    <source>
        <dbReference type="EMBL" id="CAF9939483.1"/>
    </source>
</evidence>
<keyword evidence="4" id="KW-1185">Reference proteome</keyword>
<feature type="domain" description="DUF6604" evidence="2">
    <location>
        <begin position="38"/>
        <end position="249"/>
    </location>
</feature>
<dbReference type="OrthoDB" id="5238236at2759"/>
<name>A0A8H3PFH6_9LECA</name>
<dbReference type="PANTHER" id="PTHR38795:SF1">
    <property type="entry name" value="DUF6604 DOMAIN-CONTAINING PROTEIN"/>
    <property type="match status" value="1"/>
</dbReference>
<proteinExistence type="predicted"/>
<evidence type="ECO:0000259" key="2">
    <source>
        <dbReference type="Pfam" id="PF20253"/>
    </source>
</evidence>
<sequence>MLPDLVIDSLRRYTAGKAALLSWFTTTAETHEALSITSKPSVEELVTLARRIVQATNPSIRVPDPILRCLTETIDLRKRCNAWYEEQGITDPALRESNRTHRHFFTKLEEILGILRQEPVDEPQILGKQNQDKGNKSNQNLFDAIDIGSLDNMKESDGVDPGQHNTPSQQQPEAAVQSETPQPTLAYEMEDSNGGLHFAVFCLQVDLQKIRQTVSDRLSLFHNGEISLMRVSVVVNAAIGSSRRLEKGFLEAFPSFATWEQVMEATLPHFARIKGPPFLILEPSQMETLGDSLFLPFHQLRRFRDRVHKSNQLPTYPPGAVPFMNRGDHEPAIQDSWKYDAIILNELFGEVASLRPDENVPIQDELVSGLKETLATKCVHLWVVFGLQLFLDTQHLLGKSSVRSSPAMTALKLNPGKSVTRGFRELESTGRVFKNINERHIILAQVALKKKFSEDDKKLFRQNVGLVDKWILRDEMRNACQRRRGKQGRPFFFLLHNPVTCGLFQSALLLKQQKTGMAGANAMQYIPSVAHLYNAAKNESLLNGLWPDMEELISLHGSDGIFLGQPPRDSAQYLSSYLIMRGFSAQTFANRRSNKNVKRSIKGPRLLKSSQLMDSFERLLCQSDPSDSDITVEYIETLLHRIARSRTTQSQKARDLQGQWGTSKSLDSVQLLMLLEECIAAEEPKLTFNYNALNEQCFLILATIELTTKGMFARWVSKSAGPIHNMNRYQHLLPMFIFCRDYNNIILSMAGRTMQDFIQRRCQVPSEKANGVVSDEGWEGLEEEHPTHNGDCLHWGKCDKDTVEMERLDQTPISGSQMEATED</sequence>
<evidence type="ECO:0000256" key="1">
    <source>
        <dbReference type="SAM" id="MobiDB-lite"/>
    </source>
</evidence>
<protein>
    <recommendedName>
        <fullName evidence="2">DUF6604 domain-containing protein</fullName>
    </recommendedName>
</protein>
<organism evidence="3 4">
    <name type="scientific">Alectoria fallacina</name>
    <dbReference type="NCBI Taxonomy" id="1903189"/>
    <lineage>
        <taxon>Eukaryota</taxon>
        <taxon>Fungi</taxon>
        <taxon>Dikarya</taxon>
        <taxon>Ascomycota</taxon>
        <taxon>Pezizomycotina</taxon>
        <taxon>Lecanoromycetes</taxon>
        <taxon>OSLEUM clade</taxon>
        <taxon>Lecanoromycetidae</taxon>
        <taxon>Lecanorales</taxon>
        <taxon>Lecanorineae</taxon>
        <taxon>Parmeliaceae</taxon>
        <taxon>Alectoria</taxon>
    </lineage>
</organism>
<feature type="compositionally biased region" description="Polar residues" evidence="1">
    <location>
        <begin position="163"/>
        <end position="180"/>
    </location>
</feature>
<comment type="caution">
    <text evidence="3">The sequence shown here is derived from an EMBL/GenBank/DDBJ whole genome shotgun (WGS) entry which is preliminary data.</text>
</comment>
<accession>A0A8H3PFH6</accession>
<evidence type="ECO:0000313" key="4">
    <source>
        <dbReference type="Proteomes" id="UP000664203"/>
    </source>
</evidence>
<dbReference type="Pfam" id="PF20253">
    <property type="entry name" value="DUF6604"/>
    <property type="match status" value="1"/>
</dbReference>
<dbReference type="InterPro" id="IPR046539">
    <property type="entry name" value="DUF6604"/>
</dbReference>
<dbReference type="PANTHER" id="PTHR38795">
    <property type="entry name" value="DUF6604 DOMAIN-CONTAINING PROTEIN"/>
    <property type="match status" value="1"/>
</dbReference>
<reference evidence="3" key="1">
    <citation type="submission" date="2021-03" db="EMBL/GenBank/DDBJ databases">
        <authorList>
            <person name="Tagirdzhanova G."/>
        </authorList>
    </citation>
    <scope>NUCLEOTIDE SEQUENCE</scope>
</reference>
<dbReference type="AlphaFoldDB" id="A0A8H3PFH6"/>